<evidence type="ECO:0000256" key="1">
    <source>
        <dbReference type="SAM" id="Phobius"/>
    </source>
</evidence>
<feature type="transmembrane region" description="Helical" evidence="1">
    <location>
        <begin position="235"/>
        <end position="254"/>
    </location>
</feature>
<accession>A0AAD8Y143</accession>
<comment type="caution">
    <text evidence="2">The sequence shown here is derived from an EMBL/GenBank/DDBJ whole genome shotgun (WGS) entry which is preliminary data.</text>
</comment>
<keyword evidence="1" id="KW-0812">Transmembrane</keyword>
<evidence type="ECO:0000313" key="2">
    <source>
        <dbReference type="EMBL" id="KAK1737528.1"/>
    </source>
</evidence>
<evidence type="ECO:0000313" key="3">
    <source>
        <dbReference type="Proteomes" id="UP001224775"/>
    </source>
</evidence>
<feature type="transmembrane region" description="Helical" evidence="1">
    <location>
        <begin position="50"/>
        <end position="72"/>
    </location>
</feature>
<dbReference type="AlphaFoldDB" id="A0AAD8Y143"/>
<keyword evidence="3" id="KW-1185">Reference proteome</keyword>
<dbReference type="EMBL" id="JATAAI010000025">
    <property type="protein sequence ID" value="KAK1737528.1"/>
    <property type="molecule type" value="Genomic_DNA"/>
</dbReference>
<reference evidence="2" key="1">
    <citation type="submission" date="2023-06" db="EMBL/GenBank/DDBJ databases">
        <title>Survivors Of The Sea: Transcriptome response of Skeletonema marinoi to long-term dormancy.</title>
        <authorList>
            <person name="Pinder M.I.M."/>
            <person name="Kourtchenko O."/>
            <person name="Robertson E.K."/>
            <person name="Larsson T."/>
            <person name="Maumus F."/>
            <person name="Osuna-Cruz C.M."/>
            <person name="Vancaester E."/>
            <person name="Stenow R."/>
            <person name="Vandepoele K."/>
            <person name="Ploug H."/>
            <person name="Bruchert V."/>
            <person name="Godhe A."/>
            <person name="Topel M."/>
        </authorList>
    </citation>
    <scope>NUCLEOTIDE SEQUENCE</scope>
    <source>
        <strain evidence="2">R05AC</strain>
    </source>
</reference>
<feature type="transmembrane region" description="Helical" evidence="1">
    <location>
        <begin position="210"/>
        <end position="229"/>
    </location>
</feature>
<name>A0AAD8Y143_9STRA</name>
<protein>
    <submittedName>
        <fullName evidence="2">Uncharacterized protein</fullName>
    </submittedName>
</protein>
<dbReference type="Proteomes" id="UP001224775">
    <property type="component" value="Unassembled WGS sequence"/>
</dbReference>
<feature type="transmembrane region" description="Helical" evidence="1">
    <location>
        <begin position="353"/>
        <end position="377"/>
    </location>
</feature>
<feature type="transmembrane region" description="Helical" evidence="1">
    <location>
        <begin position="313"/>
        <end position="332"/>
    </location>
</feature>
<sequence length="436" mass="49668">MNRGALLGSSTFGEGEALRCFIHFFGSLGPLWITWEVQAFYESRYLAYDYFHNLVSIIRYLCIGFAIFNIAPLQLYTDPRTGNVMVFTLAMLVELVLSMGLALEVYFRGVGDRISVMNHTRDDFKFRDGASFVLYAAAFIVSAVQCVQARQSFDQQKDRSIWDLYDLPMTLNASAYLVRFILSSVRILCTDKREFRDSFVPTNIDYLIDRYEGFIMVLMGVGVASLLDVDKHESSEFYVTEICGLLTMIFLHVLKMDSESDSSKHALRRGRIPAAMYSFLVHILTISLIGFGVSYVVFFDEIFQPANTDYLDFARFPFLTVTIISLEFMRVTHCGLKEAFDRLFQTSEGKRKLNWPVVIGTLLRVGIIIFCLTLYTWTNDPETLAACGFAAVFSVFLTHLLNTAFIEKTKMTLVEDKCSRKHRPAMGNGRSEEDCT</sequence>
<proteinExistence type="predicted"/>
<feature type="transmembrane region" description="Helical" evidence="1">
    <location>
        <begin position="128"/>
        <end position="150"/>
    </location>
</feature>
<feature type="transmembrane region" description="Helical" evidence="1">
    <location>
        <begin position="170"/>
        <end position="189"/>
    </location>
</feature>
<feature type="transmembrane region" description="Helical" evidence="1">
    <location>
        <begin position="275"/>
        <end position="298"/>
    </location>
</feature>
<keyword evidence="1" id="KW-0472">Membrane</keyword>
<keyword evidence="1" id="KW-1133">Transmembrane helix</keyword>
<organism evidence="2 3">
    <name type="scientific">Skeletonema marinoi</name>
    <dbReference type="NCBI Taxonomy" id="267567"/>
    <lineage>
        <taxon>Eukaryota</taxon>
        <taxon>Sar</taxon>
        <taxon>Stramenopiles</taxon>
        <taxon>Ochrophyta</taxon>
        <taxon>Bacillariophyta</taxon>
        <taxon>Coscinodiscophyceae</taxon>
        <taxon>Thalassiosirophycidae</taxon>
        <taxon>Thalassiosirales</taxon>
        <taxon>Skeletonemataceae</taxon>
        <taxon>Skeletonema</taxon>
        <taxon>Skeletonema marinoi-dohrnii complex</taxon>
    </lineage>
</organism>
<gene>
    <name evidence="2" type="ORF">QTG54_011814</name>
</gene>
<feature type="transmembrane region" description="Helical" evidence="1">
    <location>
        <begin position="383"/>
        <end position="401"/>
    </location>
</feature>
<feature type="transmembrane region" description="Helical" evidence="1">
    <location>
        <begin position="84"/>
        <end position="107"/>
    </location>
</feature>